<gene>
    <name evidence="14" type="ORF">MOMA_01415</name>
</gene>
<dbReference type="SUPFAM" id="SSF143631">
    <property type="entry name" value="ApbE-like"/>
    <property type="match status" value="1"/>
</dbReference>
<dbReference type="Proteomes" id="UP000023795">
    <property type="component" value="Unassembled WGS sequence"/>
</dbReference>
<feature type="binding site" evidence="12">
    <location>
        <position position="306"/>
    </location>
    <ligand>
        <name>Mg(2+)</name>
        <dbReference type="ChEBI" id="CHEBI:18420"/>
    </ligand>
</feature>
<dbReference type="STRING" id="1230338.MOMA_01415"/>
<evidence type="ECO:0000256" key="11">
    <source>
        <dbReference type="PIRNR" id="PIRNR006268"/>
    </source>
</evidence>
<keyword evidence="13" id="KW-0997">Cell inner membrane</keyword>
<dbReference type="PANTHER" id="PTHR30040:SF2">
    <property type="entry name" value="FAD:PROTEIN FMN TRANSFERASE"/>
    <property type="match status" value="1"/>
</dbReference>
<dbReference type="AlphaFoldDB" id="L2F8D3"/>
<keyword evidence="5 11" id="KW-0808">Transferase</keyword>
<evidence type="ECO:0000256" key="13">
    <source>
        <dbReference type="RuleBase" id="RU363002"/>
    </source>
</evidence>
<evidence type="ECO:0000256" key="8">
    <source>
        <dbReference type="ARBA" id="ARBA00022842"/>
    </source>
</evidence>
<evidence type="ECO:0000256" key="9">
    <source>
        <dbReference type="ARBA" id="ARBA00031306"/>
    </source>
</evidence>
<keyword evidence="15" id="KW-1185">Reference proteome</keyword>
<comment type="similarity">
    <text evidence="1 11 13">Belongs to the ApbE family.</text>
</comment>
<sequence length="366" mass="40036">MKKNSNVALSVGLVLCLAVGVSACQKPPKYQNIEGKTMGTSYHISFEMPKDADVASIQASIDKRLLEINQSMSTYDDTATIMAFNRAKVGEQIQIDPDFIQVLTDAKQIYQASNGAFDPTVMPLVSLWGFGKEMRIDRLQSPPTTAEIDNARRLIDFDSVVLQGNRLSKNKAEVALDFSAIAKGYGVDVVADVLKSDYKINNYMVEIGGEVATFGKNAKGQAWQLGIDEPVINSSVSNRNTIAIIRESKLGKINLATSGNYRNSLVYDGVRYSHTIDPKTGSPVVNGASSVTVVHDTTALADAWATALTAMPYDKALKTAQDNNLAVLFIVHKFNIHKNMDAHSENQQADWQIVETQKMKALREGN</sequence>
<keyword evidence="6 11" id="KW-0479">Metal-binding</keyword>
<evidence type="ECO:0000256" key="6">
    <source>
        <dbReference type="ARBA" id="ARBA00022723"/>
    </source>
</evidence>
<keyword evidence="13 14" id="KW-0449">Lipoprotein</keyword>
<comment type="cofactor">
    <cofactor evidence="12">
        <name>Mg(2+)</name>
        <dbReference type="ChEBI" id="CHEBI:18420"/>
    </cofactor>
    <cofactor evidence="12">
        <name>Mn(2+)</name>
        <dbReference type="ChEBI" id="CHEBI:29035"/>
    </cofactor>
    <text evidence="12">Magnesium. Can also use manganese.</text>
</comment>
<dbReference type="PATRIC" id="fig|1230338.3.peg.312"/>
<evidence type="ECO:0000256" key="4">
    <source>
        <dbReference type="ARBA" id="ARBA00022630"/>
    </source>
</evidence>
<dbReference type="eggNOG" id="COG1477">
    <property type="taxonomic scope" value="Bacteria"/>
</dbReference>
<keyword evidence="4 11" id="KW-0285">Flavoprotein</keyword>
<dbReference type="PROSITE" id="PS51257">
    <property type="entry name" value="PROKAR_LIPOPROTEIN"/>
    <property type="match status" value="1"/>
</dbReference>
<comment type="catalytic activity">
    <reaction evidence="10 11 13">
        <text>L-threonyl-[protein] + FAD = FMN-L-threonyl-[protein] + AMP + H(+)</text>
        <dbReference type="Rhea" id="RHEA:36847"/>
        <dbReference type="Rhea" id="RHEA-COMP:11060"/>
        <dbReference type="Rhea" id="RHEA-COMP:11061"/>
        <dbReference type="ChEBI" id="CHEBI:15378"/>
        <dbReference type="ChEBI" id="CHEBI:30013"/>
        <dbReference type="ChEBI" id="CHEBI:57692"/>
        <dbReference type="ChEBI" id="CHEBI:74257"/>
        <dbReference type="ChEBI" id="CHEBI:456215"/>
        <dbReference type="EC" id="2.7.1.180"/>
    </reaction>
</comment>
<dbReference type="Pfam" id="PF02424">
    <property type="entry name" value="ApbE"/>
    <property type="match status" value="1"/>
</dbReference>
<keyword evidence="7 11" id="KW-0274">FAD</keyword>
<dbReference type="InterPro" id="IPR003374">
    <property type="entry name" value="ApbE-like_sf"/>
</dbReference>
<evidence type="ECO:0000313" key="14">
    <source>
        <dbReference type="EMBL" id="ELA09026.1"/>
    </source>
</evidence>
<keyword evidence="13" id="KW-0732">Signal</keyword>
<dbReference type="GO" id="GO:0005886">
    <property type="term" value="C:plasma membrane"/>
    <property type="evidence" value="ECO:0007669"/>
    <property type="project" value="UniProtKB-SubCell"/>
</dbReference>
<dbReference type="InterPro" id="IPR024932">
    <property type="entry name" value="ApbE"/>
</dbReference>
<dbReference type="PIRSF" id="PIRSF006268">
    <property type="entry name" value="ApbE"/>
    <property type="match status" value="1"/>
</dbReference>
<dbReference type="OrthoDB" id="9778595at2"/>
<keyword evidence="8 11" id="KW-0460">Magnesium</keyword>
<evidence type="ECO:0000256" key="2">
    <source>
        <dbReference type="ARBA" id="ARBA00011955"/>
    </source>
</evidence>
<evidence type="ECO:0000256" key="12">
    <source>
        <dbReference type="PIRSR" id="PIRSR006268-2"/>
    </source>
</evidence>
<protein>
    <recommendedName>
        <fullName evidence="3 11">FAD:protein FMN transferase</fullName>
        <ecNumber evidence="2 11">2.7.1.180</ecNumber>
    </recommendedName>
    <alternativeName>
        <fullName evidence="9 11">Flavin transferase</fullName>
    </alternativeName>
</protein>
<comment type="subcellular location">
    <subcellularLocation>
        <location evidence="13">Cell inner membrane</location>
        <topology evidence="13">Lipid-anchor</topology>
        <orientation evidence="13">Periplasmic side</orientation>
    </subcellularLocation>
</comment>
<comment type="function">
    <text evidence="13">Flavin transferase that catalyzes the transfer of the FMN moiety of FAD and its covalent binding to the hydroxyl group of a threonine residue in a target flavoprotein.</text>
</comment>
<dbReference type="PANTHER" id="PTHR30040">
    <property type="entry name" value="THIAMINE BIOSYNTHESIS LIPOPROTEIN APBE"/>
    <property type="match status" value="1"/>
</dbReference>
<evidence type="ECO:0000256" key="7">
    <source>
        <dbReference type="ARBA" id="ARBA00022827"/>
    </source>
</evidence>
<dbReference type="GO" id="GO:0016740">
    <property type="term" value="F:transferase activity"/>
    <property type="evidence" value="ECO:0007669"/>
    <property type="project" value="UniProtKB-UniRule"/>
</dbReference>
<keyword evidence="13" id="KW-0472">Membrane</keyword>
<evidence type="ECO:0000256" key="3">
    <source>
        <dbReference type="ARBA" id="ARBA00016337"/>
    </source>
</evidence>
<keyword evidence="13" id="KW-1003">Cell membrane</keyword>
<evidence type="ECO:0000313" key="15">
    <source>
        <dbReference type="Proteomes" id="UP000023795"/>
    </source>
</evidence>
<accession>L2F8D3</accession>
<proteinExistence type="inferred from homology"/>
<reference evidence="14 15" key="1">
    <citation type="journal article" date="2013" name="Genome Announc.">
        <title>Genome Sequence of Moraxella macacae 0408225, a Novel Bacterial Species Isolated from a Cynomolgus Macaque with Epistaxis.</title>
        <authorList>
            <person name="Ladner J.T."/>
            <person name="Whitehouse C.A."/>
            <person name="Koroleva G.I."/>
            <person name="Palacios G.F."/>
        </authorList>
    </citation>
    <scope>NUCLEOTIDE SEQUENCE [LARGE SCALE GENOMIC DNA]</scope>
    <source>
        <strain evidence="14 15">0408225</strain>
    </source>
</reference>
<feature type="binding site" evidence="12">
    <location>
        <position position="180"/>
    </location>
    <ligand>
        <name>Mg(2+)</name>
        <dbReference type="ChEBI" id="CHEBI:18420"/>
    </ligand>
</feature>
<dbReference type="EC" id="2.7.1.180" evidence="2 11"/>
<evidence type="ECO:0000256" key="10">
    <source>
        <dbReference type="ARBA" id="ARBA00048540"/>
    </source>
</evidence>
<evidence type="ECO:0000256" key="1">
    <source>
        <dbReference type="ARBA" id="ARBA00008282"/>
    </source>
</evidence>
<organism evidence="14 15">
    <name type="scientific">Moraxella macacae 0408225</name>
    <dbReference type="NCBI Taxonomy" id="1230338"/>
    <lineage>
        <taxon>Bacteria</taxon>
        <taxon>Pseudomonadati</taxon>
        <taxon>Pseudomonadota</taxon>
        <taxon>Gammaproteobacteria</taxon>
        <taxon>Moraxellales</taxon>
        <taxon>Moraxellaceae</taxon>
        <taxon>Moraxella</taxon>
    </lineage>
</organism>
<feature type="chain" id="PRO_5005969390" description="FAD:protein FMN transferase" evidence="13">
    <location>
        <begin position="24"/>
        <end position="366"/>
    </location>
</feature>
<dbReference type="EMBL" id="ANIN01000001">
    <property type="protein sequence ID" value="ELA09026.1"/>
    <property type="molecule type" value="Genomic_DNA"/>
</dbReference>
<dbReference type="Gene3D" id="3.10.520.10">
    <property type="entry name" value="ApbE-like domains"/>
    <property type="match status" value="1"/>
</dbReference>
<dbReference type="RefSeq" id="WP_009501429.1">
    <property type="nucleotide sequence ID" value="NZ_ANIN01000001.1"/>
</dbReference>
<dbReference type="GO" id="GO:0046872">
    <property type="term" value="F:metal ion binding"/>
    <property type="evidence" value="ECO:0007669"/>
    <property type="project" value="UniProtKB-UniRule"/>
</dbReference>
<evidence type="ECO:0000256" key="5">
    <source>
        <dbReference type="ARBA" id="ARBA00022679"/>
    </source>
</evidence>
<comment type="caution">
    <text evidence="14">The sequence shown here is derived from an EMBL/GenBank/DDBJ whole genome shotgun (WGS) entry which is preliminary data.</text>
</comment>
<feature type="signal peptide" evidence="13">
    <location>
        <begin position="1"/>
        <end position="23"/>
    </location>
</feature>
<name>L2F8D3_9GAMM</name>
<feature type="binding site" evidence="12">
    <location>
        <position position="302"/>
    </location>
    <ligand>
        <name>Mg(2+)</name>
        <dbReference type="ChEBI" id="CHEBI:18420"/>
    </ligand>
</feature>